<protein>
    <submittedName>
        <fullName evidence="1">Uncharacterized protein</fullName>
    </submittedName>
</protein>
<evidence type="ECO:0000313" key="1">
    <source>
        <dbReference type="EMBL" id="RAV19111.1"/>
    </source>
</evidence>
<gene>
    <name evidence="1" type="ORF">DQG23_21455</name>
</gene>
<reference evidence="1 2" key="1">
    <citation type="journal article" date="2009" name="Int. J. Syst. Evol. Microbiol.">
        <title>Paenibacillus contaminans sp. nov., isolated from a contaminated laboratory plate.</title>
        <authorList>
            <person name="Chou J.H."/>
            <person name="Lee J.H."/>
            <person name="Lin M.C."/>
            <person name="Chang P.S."/>
            <person name="Arun A.B."/>
            <person name="Young C.C."/>
            <person name="Chen W.M."/>
        </authorList>
    </citation>
    <scope>NUCLEOTIDE SEQUENCE [LARGE SCALE GENOMIC DNA]</scope>
    <source>
        <strain evidence="1 2">CKOBP-6</strain>
    </source>
</reference>
<name>A0A329MGN5_9BACL</name>
<accession>A0A329MGN5</accession>
<dbReference type="AlphaFoldDB" id="A0A329MGN5"/>
<proteinExistence type="predicted"/>
<sequence>MNFEPMETPRNRREFERNFFIAAEQLHNNKVHFSSKVKRSIDGLRKVRMLPNNRIDFLSVDEAARLHVNMMANFRSDF</sequence>
<organism evidence="1 2">
    <name type="scientific">Paenibacillus contaminans</name>
    <dbReference type="NCBI Taxonomy" id="450362"/>
    <lineage>
        <taxon>Bacteria</taxon>
        <taxon>Bacillati</taxon>
        <taxon>Bacillota</taxon>
        <taxon>Bacilli</taxon>
        <taxon>Bacillales</taxon>
        <taxon>Paenibacillaceae</taxon>
        <taxon>Paenibacillus</taxon>
    </lineage>
</organism>
<dbReference type="EMBL" id="QMFB01000013">
    <property type="protein sequence ID" value="RAV19111.1"/>
    <property type="molecule type" value="Genomic_DNA"/>
</dbReference>
<comment type="caution">
    <text evidence="1">The sequence shown here is derived from an EMBL/GenBank/DDBJ whole genome shotgun (WGS) entry which is preliminary data.</text>
</comment>
<keyword evidence="2" id="KW-1185">Reference proteome</keyword>
<evidence type="ECO:0000313" key="2">
    <source>
        <dbReference type="Proteomes" id="UP000250369"/>
    </source>
</evidence>
<dbReference type="NCBIfam" id="NF041811">
    <property type="entry name" value="Avs1c"/>
    <property type="match status" value="1"/>
</dbReference>
<dbReference type="Proteomes" id="UP000250369">
    <property type="component" value="Unassembled WGS sequence"/>
</dbReference>